<evidence type="ECO:0000313" key="7">
    <source>
        <dbReference type="EMBL" id="BAO84400.1"/>
    </source>
</evidence>
<dbReference type="GO" id="GO:0015171">
    <property type="term" value="F:amino acid transmembrane transporter activity"/>
    <property type="evidence" value="ECO:0007669"/>
    <property type="project" value="TreeGrafter"/>
</dbReference>
<dbReference type="KEGG" id="cbab:SMCB_2172"/>
<evidence type="ECO:0000313" key="8">
    <source>
        <dbReference type="Proteomes" id="UP000066014"/>
    </source>
</evidence>
<evidence type="ECO:0000256" key="4">
    <source>
        <dbReference type="ARBA" id="ARBA00022989"/>
    </source>
</evidence>
<dbReference type="OrthoDB" id="9812084at2"/>
<keyword evidence="8" id="KW-1185">Reference proteome</keyword>
<dbReference type="Pfam" id="PF01810">
    <property type="entry name" value="LysE"/>
    <property type="match status" value="1"/>
</dbReference>
<dbReference type="Proteomes" id="UP000066014">
    <property type="component" value="Chromosome"/>
</dbReference>
<feature type="transmembrane region" description="Helical" evidence="6">
    <location>
        <begin position="147"/>
        <end position="171"/>
    </location>
</feature>
<sequence length="206" mass="22069">MFDLTLSALTATALFALATSITPGPNNTMLLASGVNFGFRRTLPHLLGVSVGLLVILLLASAGLKQWMVAHPQWHEAMKWLGSAYLLYLAWRVATSHSGAVAAASESGKTPRPLGFWGAAAFQWVNPKVWVMVLGFFSAYVPTGAGVAGVVLLCLLFSAVNLPCVGAWALAGDRLSRWLTEGQRRLWFNRSMGALLALSVWGAWVG</sequence>
<evidence type="ECO:0000256" key="5">
    <source>
        <dbReference type="ARBA" id="ARBA00023136"/>
    </source>
</evidence>
<dbReference type="HOGENOM" id="CLU_079569_1_0_4"/>
<keyword evidence="3 6" id="KW-0812">Transmembrane</keyword>
<dbReference type="PANTHER" id="PTHR30086:SF20">
    <property type="entry name" value="ARGININE EXPORTER PROTEIN ARGO-RELATED"/>
    <property type="match status" value="1"/>
</dbReference>
<dbReference type="EMBL" id="AP014569">
    <property type="protein sequence ID" value="BAO84400.1"/>
    <property type="molecule type" value="Genomic_DNA"/>
</dbReference>
<evidence type="ECO:0000256" key="3">
    <source>
        <dbReference type="ARBA" id="ARBA00022692"/>
    </source>
</evidence>
<evidence type="ECO:0000256" key="6">
    <source>
        <dbReference type="SAM" id="Phobius"/>
    </source>
</evidence>
<organism evidence="7 8">
    <name type="scientific">Serpentinimonas maccroryi</name>
    <dbReference type="NCBI Taxonomy" id="1458426"/>
    <lineage>
        <taxon>Bacteria</taxon>
        <taxon>Pseudomonadati</taxon>
        <taxon>Pseudomonadota</taxon>
        <taxon>Betaproteobacteria</taxon>
        <taxon>Burkholderiales</taxon>
        <taxon>Comamonadaceae</taxon>
        <taxon>Serpentinimonas</taxon>
    </lineage>
</organism>
<reference evidence="7 8" key="1">
    <citation type="journal article" date="2014" name="Nat. Commun.">
        <title>Physiological and genomic features of highly alkaliphilic hydrogen-utilizing Betaproteobacteria from a continental serpentinizing site.</title>
        <authorList>
            <person name="Suzuki S."/>
            <person name="Kuenen J.G."/>
            <person name="Schipper K."/>
            <person name="van der Velde S."/>
            <person name="Ishii S."/>
            <person name="Wu A."/>
            <person name="Sorokin D.Y."/>
            <person name="Tenney A."/>
            <person name="Meng X.Y."/>
            <person name="Morrill P.L."/>
            <person name="Kamagata Y."/>
            <person name="Muyzer G."/>
            <person name="Nealson K.H."/>
        </authorList>
    </citation>
    <scope>NUCLEOTIDE SEQUENCE [LARGE SCALE GENOMIC DNA]</scope>
    <source>
        <strain evidence="7 8">B1</strain>
    </source>
</reference>
<dbReference type="GO" id="GO:0033228">
    <property type="term" value="P:cysteine export across plasma membrane"/>
    <property type="evidence" value="ECO:0007669"/>
    <property type="project" value="TreeGrafter"/>
</dbReference>
<dbReference type="PANTHER" id="PTHR30086">
    <property type="entry name" value="ARGININE EXPORTER PROTEIN ARGO"/>
    <property type="match status" value="1"/>
</dbReference>
<dbReference type="InterPro" id="IPR001123">
    <property type="entry name" value="LeuE-type"/>
</dbReference>
<dbReference type="STRING" id="1458426.SMCB_2172"/>
<dbReference type="RefSeq" id="WP_045536969.1">
    <property type="nucleotide sequence ID" value="NZ_AP014569.1"/>
</dbReference>
<proteinExistence type="predicted"/>
<accession>A0A060NSU3</accession>
<feature type="transmembrane region" description="Helical" evidence="6">
    <location>
        <begin position="116"/>
        <end position="140"/>
    </location>
</feature>
<keyword evidence="5 6" id="KW-0472">Membrane</keyword>
<feature type="transmembrane region" description="Helical" evidence="6">
    <location>
        <begin position="44"/>
        <end position="64"/>
    </location>
</feature>
<feature type="transmembrane region" description="Helical" evidence="6">
    <location>
        <begin position="186"/>
        <end position="205"/>
    </location>
</feature>
<evidence type="ECO:0000256" key="1">
    <source>
        <dbReference type="ARBA" id="ARBA00004651"/>
    </source>
</evidence>
<gene>
    <name evidence="7" type="ORF">SMCB_2172</name>
</gene>
<name>A0A060NSU3_9BURK</name>
<dbReference type="AlphaFoldDB" id="A0A060NSU3"/>
<dbReference type="GO" id="GO:0005886">
    <property type="term" value="C:plasma membrane"/>
    <property type="evidence" value="ECO:0007669"/>
    <property type="project" value="UniProtKB-SubCell"/>
</dbReference>
<evidence type="ECO:0000256" key="2">
    <source>
        <dbReference type="ARBA" id="ARBA00022475"/>
    </source>
</evidence>
<keyword evidence="2" id="KW-1003">Cell membrane</keyword>
<keyword evidence="4 6" id="KW-1133">Transmembrane helix</keyword>
<protein>
    <submittedName>
        <fullName evidence="7">Putative threonine efflux protein</fullName>
    </submittedName>
</protein>
<comment type="subcellular location">
    <subcellularLocation>
        <location evidence="1">Cell membrane</location>
        <topology evidence="1">Multi-pass membrane protein</topology>
    </subcellularLocation>
</comment>